<gene>
    <name evidence="2" type="ORF">FCALED_LOCUS2943</name>
</gene>
<reference evidence="2" key="1">
    <citation type="submission" date="2021-06" db="EMBL/GenBank/DDBJ databases">
        <authorList>
            <person name="Kallberg Y."/>
            <person name="Tangrot J."/>
            <person name="Rosling A."/>
        </authorList>
    </citation>
    <scope>NUCLEOTIDE SEQUENCE</scope>
    <source>
        <strain evidence="2">UK204</strain>
    </source>
</reference>
<dbReference type="AlphaFoldDB" id="A0A9N8WIE4"/>
<evidence type="ECO:0000313" key="2">
    <source>
        <dbReference type="EMBL" id="CAG8485717.1"/>
    </source>
</evidence>
<name>A0A9N8WIE4_9GLOM</name>
<organism evidence="2 3">
    <name type="scientific">Funneliformis caledonium</name>
    <dbReference type="NCBI Taxonomy" id="1117310"/>
    <lineage>
        <taxon>Eukaryota</taxon>
        <taxon>Fungi</taxon>
        <taxon>Fungi incertae sedis</taxon>
        <taxon>Mucoromycota</taxon>
        <taxon>Glomeromycotina</taxon>
        <taxon>Glomeromycetes</taxon>
        <taxon>Glomerales</taxon>
        <taxon>Glomeraceae</taxon>
        <taxon>Funneliformis</taxon>
    </lineage>
</organism>
<accession>A0A9N8WIE4</accession>
<evidence type="ECO:0000256" key="1">
    <source>
        <dbReference type="SAM" id="MobiDB-lite"/>
    </source>
</evidence>
<keyword evidence="3" id="KW-1185">Reference proteome</keyword>
<dbReference type="OrthoDB" id="2321603at2759"/>
<feature type="compositionally biased region" description="Basic and acidic residues" evidence="1">
    <location>
        <begin position="51"/>
        <end position="83"/>
    </location>
</feature>
<comment type="caution">
    <text evidence="2">The sequence shown here is derived from an EMBL/GenBank/DDBJ whole genome shotgun (WGS) entry which is preliminary data.</text>
</comment>
<feature type="region of interest" description="Disordered" evidence="1">
    <location>
        <begin position="49"/>
        <end position="83"/>
    </location>
</feature>
<dbReference type="EMBL" id="CAJVPQ010000487">
    <property type="protein sequence ID" value="CAG8485717.1"/>
    <property type="molecule type" value="Genomic_DNA"/>
</dbReference>
<sequence>MDETTIEGLSKAVQEVTVRTCGQENHDQNYYSMGRNLSPVLLLYQTTYQEGESRESDGVSHTRVEDSAQMDQKERNEKKVPSEHNECNIVDTEQDHRSALFSKQQKVRETRLEELKMLRSMSPTSSTLTEEESEECEVPWEIAPNISRGRRCKKNQVEMFTSELNLQHVAVSVYHRPCKVSNLNDCMNVKSAPYEYVKDYDASLPLRNPLEETATNTGMMTMWHGDERLTAHLKIKQNFIY</sequence>
<evidence type="ECO:0000313" key="3">
    <source>
        <dbReference type="Proteomes" id="UP000789570"/>
    </source>
</evidence>
<dbReference type="Proteomes" id="UP000789570">
    <property type="component" value="Unassembled WGS sequence"/>
</dbReference>
<protein>
    <submittedName>
        <fullName evidence="2">11114_t:CDS:1</fullName>
    </submittedName>
</protein>
<proteinExistence type="predicted"/>